<reference evidence="2 4" key="1">
    <citation type="submission" date="2019-12" db="EMBL/GenBank/DDBJ databases">
        <title>Whole genome shotgun sequence of Streptomyces libani subsp. libani NBRC 13452.</title>
        <authorList>
            <person name="Ichikawa N."/>
            <person name="Kimura A."/>
            <person name="Kitahashi Y."/>
            <person name="Komaki H."/>
            <person name="Tamura T."/>
        </authorList>
    </citation>
    <scope>NUCLEOTIDE SEQUENCE [LARGE SCALE GENOMIC DNA]</scope>
    <source>
        <strain evidence="2 4">NBRC 13452</strain>
    </source>
</reference>
<keyword evidence="5" id="KW-1185">Reference proteome</keyword>
<protein>
    <submittedName>
        <fullName evidence="2">Uncharacterized protein</fullName>
    </submittedName>
</protein>
<evidence type="ECO:0000313" key="3">
    <source>
        <dbReference type="EMBL" id="WAT99878.1"/>
    </source>
</evidence>
<gene>
    <name evidence="2" type="ORF">Sliba_63770</name>
    <name evidence="3" type="ORF">STRLI_006076</name>
</gene>
<dbReference type="Proteomes" id="UP001210609">
    <property type="component" value="Chromosome"/>
</dbReference>
<dbReference type="EMBL" id="BLIP01000002">
    <property type="protein sequence ID" value="GFE25924.1"/>
    <property type="molecule type" value="Genomic_DNA"/>
</dbReference>
<accession>A0A640TRS1</accession>
<evidence type="ECO:0000313" key="4">
    <source>
        <dbReference type="Proteomes" id="UP000429552"/>
    </source>
</evidence>
<organism evidence="2 4">
    <name type="scientific">Streptomyces nigrescens</name>
    <dbReference type="NCBI Taxonomy" id="1920"/>
    <lineage>
        <taxon>Bacteria</taxon>
        <taxon>Bacillati</taxon>
        <taxon>Actinomycetota</taxon>
        <taxon>Actinomycetes</taxon>
        <taxon>Kitasatosporales</taxon>
        <taxon>Streptomycetaceae</taxon>
        <taxon>Streptomyces</taxon>
    </lineage>
</organism>
<feature type="region of interest" description="Disordered" evidence="1">
    <location>
        <begin position="1"/>
        <end position="28"/>
    </location>
</feature>
<evidence type="ECO:0000313" key="5">
    <source>
        <dbReference type="Proteomes" id="UP001210609"/>
    </source>
</evidence>
<evidence type="ECO:0000313" key="2">
    <source>
        <dbReference type="EMBL" id="GFE25924.1"/>
    </source>
</evidence>
<dbReference type="AlphaFoldDB" id="A0A640TRS1"/>
<proteinExistence type="predicted"/>
<reference evidence="3 5" key="2">
    <citation type="submission" date="2022-12" db="EMBL/GenBank/DDBJ databases">
        <authorList>
            <person name="Ruckert C."/>
            <person name="Busche T."/>
            <person name="Kalinowski J."/>
            <person name="Wittmann C."/>
        </authorList>
    </citation>
    <scope>NUCLEOTIDE SEQUENCE [LARGE SCALE GENOMIC DNA]</scope>
    <source>
        <strain evidence="3 5">DSM 40555</strain>
    </source>
</reference>
<sequence>MQPLPVGTTPSCASPVPRAGGLGSGLGRLRATDVDSLRDRVRDTALRTALGSIERVWRGVSEDGRRPSSG</sequence>
<dbReference type="EMBL" id="CP114202">
    <property type="protein sequence ID" value="WAT99878.1"/>
    <property type="molecule type" value="Genomic_DNA"/>
</dbReference>
<evidence type="ECO:0000256" key="1">
    <source>
        <dbReference type="SAM" id="MobiDB-lite"/>
    </source>
</evidence>
<dbReference type="RefSeq" id="WP_159490131.1">
    <property type="nucleotide sequence ID" value="NZ_BLIP01000002.1"/>
</dbReference>
<dbReference type="Proteomes" id="UP000429552">
    <property type="component" value="Unassembled WGS sequence"/>
</dbReference>
<name>A0A640TRS1_STRNI</name>